<dbReference type="FunFam" id="3.30.470.20:FF:000033">
    <property type="entry name" value="Probable tubulin polyglutamylase TTLL1"/>
    <property type="match status" value="1"/>
</dbReference>
<reference evidence="19 20" key="1">
    <citation type="journal article" date="2017" name="Gigascience">
        <title>Draft genome of the honey bee ectoparasitic mite, Tropilaelaps mercedesae, is shaped by the parasitic life history.</title>
        <authorList>
            <person name="Dong X."/>
            <person name="Armstrong S.D."/>
            <person name="Xia D."/>
            <person name="Makepeace B.L."/>
            <person name="Darby A.C."/>
            <person name="Kadowaki T."/>
        </authorList>
    </citation>
    <scope>NUCLEOTIDE SEQUENCE [LARGE SCALE GENOMIC DNA]</scope>
    <source>
        <strain evidence="19">Wuxi-XJTLU</strain>
    </source>
</reference>
<evidence type="ECO:0000256" key="2">
    <source>
        <dbReference type="ARBA" id="ARBA00006118"/>
    </source>
</evidence>
<comment type="caution">
    <text evidence="19">The sequence shown here is derived from an EMBL/GenBank/DDBJ whole genome shotgun (WGS) entry which is preliminary data.</text>
</comment>
<dbReference type="SUPFAM" id="SSF56059">
    <property type="entry name" value="Glutathione synthetase ATP-binding domain-like"/>
    <property type="match status" value="1"/>
</dbReference>
<comment type="subunit">
    <text evidence="12">Part of the neuronal tubulin polyglutamylase complex which contains TPGS1, TPGS2, TTLL1, LRRC49 and NICN1. Interacts with PCM1, CSTPP1 and LRRC49.</text>
</comment>
<evidence type="ECO:0000256" key="8">
    <source>
        <dbReference type="ARBA" id="ARBA00023069"/>
    </source>
</evidence>
<evidence type="ECO:0000256" key="9">
    <source>
        <dbReference type="ARBA" id="ARBA00023212"/>
    </source>
</evidence>
<keyword evidence="7 17" id="KW-0067">ATP-binding</keyword>
<dbReference type="InterPro" id="IPR011761">
    <property type="entry name" value="ATP-grasp"/>
</dbReference>
<dbReference type="GO" id="GO:0015631">
    <property type="term" value="F:tubulin binding"/>
    <property type="evidence" value="ECO:0007669"/>
    <property type="project" value="TreeGrafter"/>
</dbReference>
<name>A0A1V9WYZ4_9ACAR</name>
<evidence type="ECO:0000256" key="14">
    <source>
        <dbReference type="ARBA" id="ARBA00075351"/>
    </source>
</evidence>
<evidence type="ECO:0000256" key="10">
    <source>
        <dbReference type="ARBA" id="ARBA00023273"/>
    </source>
</evidence>
<evidence type="ECO:0000256" key="5">
    <source>
        <dbReference type="ARBA" id="ARBA00022701"/>
    </source>
</evidence>
<keyword evidence="3" id="KW-0963">Cytoplasm</keyword>
<dbReference type="GO" id="GO:0005524">
    <property type="term" value="F:ATP binding"/>
    <property type="evidence" value="ECO:0007669"/>
    <property type="project" value="UniProtKB-UniRule"/>
</dbReference>
<dbReference type="Proteomes" id="UP000192247">
    <property type="component" value="Unassembled WGS sequence"/>
</dbReference>
<dbReference type="Gene3D" id="3.30.470.20">
    <property type="entry name" value="ATP-grasp fold, B domain"/>
    <property type="match status" value="1"/>
</dbReference>
<evidence type="ECO:0000256" key="4">
    <source>
        <dbReference type="ARBA" id="ARBA00022598"/>
    </source>
</evidence>
<dbReference type="OrthoDB" id="202825at2759"/>
<dbReference type="AlphaFoldDB" id="A0A1V9WYZ4"/>
<evidence type="ECO:0000256" key="11">
    <source>
        <dbReference type="ARBA" id="ARBA00052959"/>
    </source>
</evidence>
<evidence type="ECO:0000256" key="6">
    <source>
        <dbReference type="ARBA" id="ARBA00022741"/>
    </source>
</evidence>
<evidence type="ECO:0000313" key="20">
    <source>
        <dbReference type="Proteomes" id="UP000192247"/>
    </source>
</evidence>
<dbReference type="PROSITE" id="PS51221">
    <property type="entry name" value="TTL"/>
    <property type="match status" value="1"/>
</dbReference>
<dbReference type="STRING" id="418985.A0A1V9WYZ4"/>
<accession>A0A1V9WYZ4</accession>
<comment type="similarity">
    <text evidence="2">Belongs to the tubulin polyglutamylase family.</text>
</comment>
<evidence type="ECO:0000313" key="19">
    <source>
        <dbReference type="EMBL" id="OQR66417.1"/>
    </source>
</evidence>
<dbReference type="PANTHER" id="PTHR12241">
    <property type="entry name" value="TUBULIN POLYGLUTAMYLASE"/>
    <property type="match status" value="1"/>
</dbReference>
<dbReference type="GO" id="GO:0000226">
    <property type="term" value="P:microtubule cytoskeleton organization"/>
    <property type="evidence" value="ECO:0007669"/>
    <property type="project" value="TreeGrafter"/>
</dbReference>
<dbReference type="InParanoid" id="A0A1V9WYZ4"/>
<proteinExistence type="inferred from homology"/>
<evidence type="ECO:0000259" key="18">
    <source>
        <dbReference type="PROSITE" id="PS50975"/>
    </source>
</evidence>
<evidence type="ECO:0000256" key="16">
    <source>
        <dbReference type="ARBA" id="ARBA00083073"/>
    </source>
</evidence>
<dbReference type="InterPro" id="IPR004344">
    <property type="entry name" value="TTL/TTLL_fam"/>
</dbReference>
<evidence type="ECO:0000256" key="13">
    <source>
        <dbReference type="ARBA" id="ARBA00074800"/>
    </source>
</evidence>
<evidence type="ECO:0000256" key="3">
    <source>
        <dbReference type="ARBA" id="ARBA00022490"/>
    </source>
</evidence>
<dbReference type="FunCoup" id="A0A1V9WYZ4">
    <property type="interactions" value="23"/>
</dbReference>
<evidence type="ECO:0000256" key="1">
    <source>
        <dbReference type="ARBA" id="ARBA00004120"/>
    </source>
</evidence>
<dbReference type="GO" id="GO:0005874">
    <property type="term" value="C:microtubule"/>
    <property type="evidence" value="ECO:0007669"/>
    <property type="project" value="UniProtKB-KW"/>
</dbReference>
<sequence length="396" mass="45782">MGSSGTFKYMCDMDKKSVLTSNFEKRGWVPADSDNPDDWQFYWASVPTVRDLFSLDNKTRRLQPNQMVNHFPTFYELTRKDLMMRNLKRYKRDVEKELGTKLVDFIPTTFILPSDYNLFVEEFRKNPQSTWIVKPTGKSQGNGIFIIKRLAQLKKWHKDLSAEHATGSNKELFVISRYIDNPLLIGGRKFDLRLYVLVTSFLPLRAFLYDEGFCRFCQTKYSTDAQELGNMLVHLTNVSIQKQGEEYNTYHGGKWSLKSLRLYLEGMRGKGVTDELFDNIKSLIVHSLKAVSPVMNSDRHCFECYGYDIIINEELRPWLIEVNASPSLSTTTTKDKELKEKLIADLLELLNPEVSDVRNSYTSLADLRMGNFTLIYDEASDSSRTPSGGRKKIQNK</sequence>
<organism evidence="19 20">
    <name type="scientific">Tropilaelaps mercedesae</name>
    <dbReference type="NCBI Taxonomy" id="418985"/>
    <lineage>
        <taxon>Eukaryota</taxon>
        <taxon>Metazoa</taxon>
        <taxon>Ecdysozoa</taxon>
        <taxon>Arthropoda</taxon>
        <taxon>Chelicerata</taxon>
        <taxon>Arachnida</taxon>
        <taxon>Acari</taxon>
        <taxon>Parasitiformes</taxon>
        <taxon>Mesostigmata</taxon>
        <taxon>Gamasina</taxon>
        <taxon>Dermanyssoidea</taxon>
        <taxon>Laelapidae</taxon>
        <taxon>Tropilaelaps</taxon>
    </lineage>
</organism>
<keyword evidence="5" id="KW-0493">Microtubule</keyword>
<dbReference type="GO" id="GO:0070740">
    <property type="term" value="F:tubulin-glutamic acid ligase activity"/>
    <property type="evidence" value="ECO:0007669"/>
    <property type="project" value="TreeGrafter"/>
</dbReference>
<dbReference type="PANTHER" id="PTHR12241:SF31">
    <property type="entry name" value="POLYGLUTAMYLASE COMPLEX SUBUNIT TTLL1"/>
    <property type="match status" value="1"/>
</dbReference>
<dbReference type="GO" id="GO:0046872">
    <property type="term" value="F:metal ion binding"/>
    <property type="evidence" value="ECO:0007669"/>
    <property type="project" value="InterPro"/>
</dbReference>
<dbReference type="GO" id="GO:0036064">
    <property type="term" value="C:ciliary basal body"/>
    <property type="evidence" value="ECO:0007669"/>
    <property type="project" value="TreeGrafter"/>
</dbReference>
<keyword evidence="8" id="KW-0969">Cilium</keyword>
<comment type="subcellular location">
    <subcellularLocation>
        <location evidence="1">Cytoplasm</location>
        <location evidence="1">Cytoskeleton</location>
        <location evidence="1">Cilium basal body</location>
    </subcellularLocation>
</comment>
<feature type="domain" description="ATP-grasp" evidence="18">
    <location>
        <begin position="96"/>
        <end position="351"/>
    </location>
</feature>
<keyword evidence="4" id="KW-0436">Ligase</keyword>
<evidence type="ECO:0000256" key="17">
    <source>
        <dbReference type="PROSITE-ProRule" id="PRU00409"/>
    </source>
</evidence>
<dbReference type="PROSITE" id="PS50975">
    <property type="entry name" value="ATP_GRASP"/>
    <property type="match status" value="1"/>
</dbReference>
<keyword evidence="20" id="KW-1185">Reference proteome</keyword>
<keyword evidence="9" id="KW-0206">Cytoskeleton</keyword>
<gene>
    <name evidence="19" type="ORF">BIW11_14173</name>
</gene>
<dbReference type="Pfam" id="PF03133">
    <property type="entry name" value="TTL"/>
    <property type="match status" value="1"/>
</dbReference>
<protein>
    <recommendedName>
        <fullName evidence="13">Polyglutamylase complex subunit TTLL1</fullName>
    </recommendedName>
    <alternativeName>
        <fullName evidence="14">Tubulin polyglutamylase TTLL1</fullName>
    </alternativeName>
    <alternativeName>
        <fullName evidence="16">Tubulin polyglutamylase complex subunit 3</fullName>
    </alternativeName>
    <alternativeName>
        <fullName evidence="15">Tubulin--tyrosine ligase-like protein 1</fullName>
    </alternativeName>
</protein>
<evidence type="ECO:0000256" key="15">
    <source>
        <dbReference type="ARBA" id="ARBA00080021"/>
    </source>
</evidence>
<evidence type="ECO:0000256" key="7">
    <source>
        <dbReference type="ARBA" id="ARBA00022840"/>
    </source>
</evidence>
<comment type="catalytic activity">
    <reaction evidence="11">
        <text>(L-glutamyl)(n)-gamma-L-glutamyl-L-glutamyl-[protein] + L-glutamate + ATP = (L-glutamyl)(n+1)-gamma-L-glutamyl-L-glutamyl-[protein] + ADP + phosphate + H(+)</text>
        <dbReference type="Rhea" id="RHEA:60148"/>
        <dbReference type="Rhea" id="RHEA-COMP:15519"/>
        <dbReference type="Rhea" id="RHEA-COMP:15675"/>
        <dbReference type="ChEBI" id="CHEBI:15378"/>
        <dbReference type="ChEBI" id="CHEBI:29985"/>
        <dbReference type="ChEBI" id="CHEBI:30616"/>
        <dbReference type="ChEBI" id="CHEBI:43474"/>
        <dbReference type="ChEBI" id="CHEBI:143623"/>
        <dbReference type="ChEBI" id="CHEBI:456216"/>
    </reaction>
    <physiologicalReaction direction="left-to-right" evidence="11">
        <dbReference type="Rhea" id="RHEA:60149"/>
    </physiologicalReaction>
</comment>
<keyword evidence="6 17" id="KW-0547">Nucleotide-binding</keyword>
<dbReference type="EMBL" id="MNPL01032558">
    <property type="protein sequence ID" value="OQR66417.1"/>
    <property type="molecule type" value="Genomic_DNA"/>
</dbReference>
<keyword evidence="10" id="KW-0966">Cell projection</keyword>
<evidence type="ECO:0000256" key="12">
    <source>
        <dbReference type="ARBA" id="ARBA00062645"/>
    </source>
</evidence>